<name>A0AAW7X2R2_9GAMM</name>
<dbReference type="InterPro" id="IPR011330">
    <property type="entry name" value="Glyco_hydro/deAcase_b/a-brl"/>
</dbReference>
<feature type="compositionally biased region" description="Basic and acidic residues" evidence="1">
    <location>
        <begin position="74"/>
        <end position="83"/>
    </location>
</feature>
<feature type="region of interest" description="Disordered" evidence="1">
    <location>
        <begin position="57"/>
        <end position="121"/>
    </location>
</feature>
<dbReference type="PANTHER" id="PTHR30105:SF2">
    <property type="entry name" value="DIVERGENT POLYSACCHARIDE DEACETYLASE SUPERFAMILY"/>
    <property type="match status" value="1"/>
</dbReference>
<dbReference type="RefSeq" id="WP_303491874.1">
    <property type="nucleotide sequence ID" value="NZ_JAUOPB010000004.1"/>
</dbReference>
<dbReference type="GO" id="GO:0005975">
    <property type="term" value="P:carbohydrate metabolic process"/>
    <property type="evidence" value="ECO:0007669"/>
    <property type="project" value="InterPro"/>
</dbReference>
<proteinExistence type="predicted"/>
<dbReference type="Proteomes" id="UP001169760">
    <property type="component" value="Unassembled WGS sequence"/>
</dbReference>
<dbReference type="AlphaFoldDB" id="A0AAW7X2R2"/>
<comment type="caution">
    <text evidence="2">The sequence shown here is derived from an EMBL/GenBank/DDBJ whole genome shotgun (WGS) entry which is preliminary data.</text>
</comment>
<feature type="compositionally biased region" description="Polar residues" evidence="1">
    <location>
        <begin position="57"/>
        <end position="71"/>
    </location>
</feature>
<dbReference type="Pfam" id="PF04748">
    <property type="entry name" value="Polysacc_deac_2"/>
    <property type="match status" value="1"/>
</dbReference>
<dbReference type="Gene3D" id="3.20.20.370">
    <property type="entry name" value="Glycoside hydrolase/deacetylase"/>
    <property type="match status" value="1"/>
</dbReference>
<dbReference type="CDD" id="cd10936">
    <property type="entry name" value="CE4_DAC2"/>
    <property type="match status" value="1"/>
</dbReference>
<reference evidence="2" key="1">
    <citation type="submission" date="2023-07" db="EMBL/GenBank/DDBJ databases">
        <title>Genome content predicts the carbon catabolic preferences of heterotrophic bacteria.</title>
        <authorList>
            <person name="Gralka M."/>
        </authorList>
    </citation>
    <scope>NUCLEOTIDE SEQUENCE</scope>
    <source>
        <strain evidence="2">I3M17_2</strain>
    </source>
</reference>
<accession>A0AAW7X2R2</accession>
<evidence type="ECO:0000256" key="1">
    <source>
        <dbReference type="SAM" id="MobiDB-lite"/>
    </source>
</evidence>
<dbReference type="InterPro" id="IPR006837">
    <property type="entry name" value="Divergent_DAC"/>
</dbReference>
<dbReference type="SUPFAM" id="SSF88713">
    <property type="entry name" value="Glycoside hydrolase/deacetylase"/>
    <property type="match status" value="1"/>
</dbReference>
<evidence type="ECO:0000313" key="2">
    <source>
        <dbReference type="EMBL" id="MDO6422061.1"/>
    </source>
</evidence>
<organism evidence="2 3">
    <name type="scientific">Saccharophagus degradans</name>
    <dbReference type="NCBI Taxonomy" id="86304"/>
    <lineage>
        <taxon>Bacteria</taxon>
        <taxon>Pseudomonadati</taxon>
        <taxon>Pseudomonadota</taxon>
        <taxon>Gammaproteobacteria</taxon>
        <taxon>Cellvibrionales</taxon>
        <taxon>Cellvibrionaceae</taxon>
        <taxon>Saccharophagus</taxon>
    </lineage>
</organism>
<dbReference type="EMBL" id="JAUOPB010000004">
    <property type="protein sequence ID" value="MDO6422061.1"/>
    <property type="molecule type" value="Genomic_DNA"/>
</dbReference>
<dbReference type="PANTHER" id="PTHR30105">
    <property type="entry name" value="UNCHARACTERIZED YIBQ-RELATED"/>
    <property type="match status" value="1"/>
</dbReference>
<sequence length="382" mass="42094">MPHFLNKLKSSPASALLTSWQQLSLFLTRPSDGRTFFLRIVMLACIFALFQSCNGGNQETKNNTQLTQTSENPPPEKTERPRTEQTPPLITAKPAEPVEPSESIGHTHPNTAKSEPAAAKAVEDEPAIEVIAKPAIPVSITEQPTVTSPRIAIIIDDIGYRFDEGRELIELPYPLTFAFIPFSPYGTRLAELAKQLNKPVMLHAPMATLNESKWEASLNPTMARTELIASLDAMLADIPHVTGVNNHGGSLFTQSRESMQWLSEALAERELFFVDSRTTAQSVAKEEAQRVNIPFNERDVFLDNERDLPAIDSQLDKLVAIALKHGEAVAIGHPYPETLQALKARLPLLAAQGVEVVGIELLLNRHRPVLSQSQTDKILPEG</sequence>
<gene>
    <name evidence="2" type="ORF">Q4521_06225</name>
</gene>
<protein>
    <submittedName>
        <fullName evidence="2">Divergent polysaccharide deacetylase family protein</fullName>
    </submittedName>
</protein>
<evidence type="ECO:0000313" key="3">
    <source>
        <dbReference type="Proteomes" id="UP001169760"/>
    </source>
</evidence>